<proteinExistence type="predicted"/>
<protein>
    <submittedName>
        <fullName evidence="1">Uncharacterized protein</fullName>
    </submittedName>
</protein>
<feature type="non-terminal residue" evidence="1">
    <location>
        <position position="1"/>
    </location>
</feature>
<reference evidence="1" key="1">
    <citation type="journal article" date="2014" name="Front. Microbiol.">
        <title>High frequency of phylogenetically diverse reductive dehalogenase-homologous genes in deep subseafloor sedimentary metagenomes.</title>
        <authorList>
            <person name="Kawai M."/>
            <person name="Futagami T."/>
            <person name="Toyoda A."/>
            <person name="Takaki Y."/>
            <person name="Nishi S."/>
            <person name="Hori S."/>
            <person name="Arai W."/>
            <person name="Tsubouchi T."/>
            <person name="Morono Y."/>
            <person name="Uchiyama I."/>
            <person name="Ito T."/>
            <person name="Fujiyama A."/>
            <person name="Inagaki F."/>
            <person name="Takami H."/>
        </authorList>
    </citation>
    <scope>NUCLEOTIDE SEQUENCE</scope>
    <source>
        <strain evidence="1">Expedition CK06-06</strain>
    </source>
</reference>
<name>X0UEL1_9ZZZZ</name>
<organism evidence="1">
    <name type="scientific">marine sediment metagenome</name>
    <dbReference type="NCBI Taxonomy" id="412755"/>
    <lineage>
        <taxon>unclassified sequences</taxon>
        <taxon>metagenomes</taxon>
        <taxon>ecological metagenomes</taxon>
    </lineage>
</organism>
<gene>
    <name evidence="1" type="ORF">S01H1_42105</name>
</gene>
<evidence type="ECO:0000313" key="1">
    <source>
        <dbReference type="EMBL" id="GAG04010.1"/>
    </source>
</evidence>
<comment type="caution">
    <text evidence="1">The sequence shown here is derived from an EMBL/GenBank/DDBJ whole genome shotgun (WGS) entry which is preliminary data.</text>
</comment>
<dbReference type="EMBL" id="BARS01026740">
    <property type="protein sequence ID" value="GAG04010.1"/>
    <property type="molecule type" value="Genomic_DNA"/>
</dbReference>
<sequence length="73" mass="8773">NMIKVTEKRYFREPYKLIESNVQKFVNYTTVELTKFIKEIEIQRGYSGYIKIIDIIWIDDTRTTLLGSVKDHE</sequence>
<dbReference type="AlphaFoldDB" id="X0UEL1"/>
<accession>X0UEL1</accession>